<keyword evidence="3" id="KW-0520">NAD</keyword>
<dbReference type="Gene3D" id="3.30.460.80">
    <property type="entry name" value="NADH:ubiquinone oxidoreductase, 30kDa subunit"/>
    <property type="match status" value="1"/>
</dbReference>
<proteinExistence type="inferred from homology"/>
<accession>A0A9Y2AHV4</accession>
<dbReference type="NCBIfam" id="TIGR01961">
    <property type="entry name" value="NuoC_fam"/>
    <property type="match status" value="1"/>
</dbReference>
<evidence type="ECO:0000313" key="6">
    <source>
        <dbReference type="EMBL" id="WIW70056.1"/>
    </source>
</evidence>
<reference evidence="6" key="1">
    <citation type="submission" date="2023-03" db="EMBL/GenBank/DDBJ databases">
        <title>Selenobaculum gbiensis gen. nov. sp. nov., a new bacterium isolated from the gut microbiota of IBD patient.</title>
        <authorList>
            <person name="Yeo S."/>
            <person name="Park H."/>
            <person name="Huh C.S."/>
        </authorList>
    </citation>
    <scope>NUCLEOTIDE SEQUENCE</scope>
    <source>
        <strain evidence="6">ICN-92133</strain>
    </source>
</reference>
<keyword evidence="4" id="KW-0874">Quinone</keyword>
<dbReference type="GO" id="GO:0016651">
    <property type="term" value="F:oxidoreductase activity, acting on NAD(P)H"/>
    <property type="evidence" value="ECO:0007669"/>
    <property type="project" value="InterPro"/>
</dbReference>
<dbReference type="Proteomes" id="UP001243623">
    <property type="component" value="Chromosome"/>
</dbReference>
<dbReference type="AlphaFoldDB" id="A0A9Y2AHV4"/>
<protein>
    <recommendedName>
        <fullName evidence="4">NADH-quinone oxidoreductase</fullName>
        <ecNumber evidence="4">7.1.1.-</ecNumber>
    </recommendedName>
</protein>
<name>A0A9Y2AHV4_9FIRM</name>
<dbReference type="EC" id="7.1.1.-" evidence="4"/>
<keyword evidence="2 3" id="KW-0813">Transport</keyword>
<dbReference type="Pfam" id="PF00329">
    <property type="entry name" value="Complex1_30kDa"/>
    <property type="match status" value="1"/>
</dbReference>
<dbReference type="PROSITE" id="PS00542">
    <property type="entry name" value="COMPLEX1_30K"/>
    <property type="match status" value="1"/>
</dbReference>
<dbReference type="InterPro" id="IPR010218">
    <property type="entry name" value="NADH_DH_suC"/>
</dbReference>
<evidence type="ECO:0000256" key="3">
    <source>
        <dbReference type="RuleBase" id="RU003456"/>
    </source>
</evidence>
<dbReference type="SUPFAM" id="SSF143243">
    <property type="entry name" value="Nqo5-like"/>
    <property type="match status" value="1"/>
</dbReference>
<comment type="function">
    <text evidence="4">NDH-1 shuttles electrons from NADH, via FMN and iron-sulfur (Fe-S) centers, to quinones in the respiratory chain.</text>
</comment>
<dbReference type="KEGG" id="sgbi:P3F81_09115"/>
<evidence type="ECO:0000256" key="1">
    <source>
        <dbReference type="ARBA" id="ARBA00007569"/>
    </source>
</evidence>
<gene>
    <name evidence="6" type="ORF">P3F81_09115</name>
</gene>
<comment type="catalytic activity">
    <reaction evidence="4">
        <text>a quinone + NADH + 5 H(+)(in) = a quinol + NAD(+) + 4 H(+)(out)</text>
        <dbReference type="Rhea" id="RHEA:57888"/>
        <dbReference type="ChEBI" id="CHEBI:15378"/>
        <dbReference type="ChEBI" id="CHEBI:24646"/>
        <dbReference type="ChEBI" id="CHEBI:57540"/>
        <dbReference type="ChEBI" id="CHEBI:57945"/>
        <dbReference type="ChEBI" id="CHEBI:132124"/>
    </reaction>
</comment>
<organism evidence="6 7">
    <name type="scientific">Selenobaculum gibii</name>
    <dbReference type="NCBI Taxonomy" id="3054208"/>
    <lineage>
        <taxon>Bacteria</taxon>
        <taxon>Bacillati</taxon>
        <taxon>Bacillota</taxon>
        <taxon>Negativicutes</taxon>
        <taxon>Selenomonadales</taxon>
        <taxon>Selenomonadaceae</taxon>
        <taxon>Selenobaculum</taxon>
    </lineage>
</organism>
<evidence type="ECO:0000256" key="2">
    <source>
        <dbReference type="ARBA" id="ARBA00022448"/>
    </source>
</evidence>
<feature type="domain" description="NADH:ubiquinone oxidoreductase 30kDa subunit" evidence="5">
    <location>
        <begin position="35"/>
        <end position="151"/>
    </location>
</feature>
<sequence length="156" mass="18131">MSRKYLNKVLLGKIENIFKDSVEFIGEEDSPAILTDAKHLLDVLTYLKKEPAIWLNMLSNETAVDYPEYYEMVYHLYSQMVGHTVVVKVRLPKENPVVPSITKIWQSADFQEREIYDLMGIIFEGHSNLKRILLPDDFEGHPLQKNFKALKRETGC</sequence>
<dbReference type="InterPro" id="IPR037232">
    <property type="entry name" value="NADH_quin_OxRdtase_su_C/D-like"/>
</dbReference>
<dbReference type="RefSeq" id="WP_147670397.1">
    <property type="nucleotide sequence ID" value="NZ_CP120678.1"/>
</dbReference>
<comment type="similarity">
    <text evidence="1 3">Belongs to the complex I 30 kDa subunit family.</text>
</comment>
<evidence type="ECO:0000256" key="4">
    <source>
        <dbReference type="RuleBase" id="RU003582"/>
    </source>
</evidence>
<keyword evidence="3" id="KW-1278">Translocase</keyword>
<dbReference type="InterPro" id="IPR020396">
    <property type="entry name" value="NADH_UbQ_OxRdtase_CS"/>
</dbReference>
<evidence type="ECO:0000259" key="5">
    <source>
        <dbReference type="Pfam" id="PF00329"/>
    </source>
</evidence>
<evidence type="ECO:0000313" key="7">
    <source>
        <dbReference type="Proteomes" id="UP001243623"/>
    </source>
</evidence>
<dbReference type="EMBL" id="CP120678">
    <property type="protein sequence ID" value="WIW70056.1"/>
    <property type="molecule type" value="Genomic_DNA"/>
</dbReference>
<dbReference type="GO" id="GO:0048038">
    <property type="term" value="F:quinone binding"/>
    <property type="evidence" value="ECO:0007669"/>
    <property type="project" value="UniProtKB-KW"/>
</dbReference>
<dbReference type="InterPro" id="IPR001268">
    <property type="entry name" value="NADH_UbQ_OxRdtase_30kDa_su"/>
</dbReference>
<dbReference type="GO" id="GO:0008137">
    <property type="term" value="F:NADH dehydrogenase (ubiquinone) activity"/>
    <property type="evidence" value="ECO:0007669"/>
    <property type="project" value="InterPro"/>
</dbReference>
<dbReference type="PANTHER" id="PTHR10884:SF14">
    <property type="entry name" value="NADH DEHYDROGENASE [UBIQUINONE] IRON-SULFUR PROTEIN 3, MITOCHONDRIAL"/>
    <property type="match status" value="1"/>
</dbReference>
<dbReference type="PANTHER" id="PTHR10884">
    <property type="entry name" value="NADH DEHYDROGENASE UBIQUINONE IRON-SULFUR PROTEIN 3"/>
    <property type="match status" value="1"/>
</dbReference>
<keyword evidence="7" id="KW-1185">Reference proteome</keyword>